<evidence type="ECO:0000256" key="1">
    <source>
        <dbReference type="ARBA" id="ARBA00022679"/>
    </source>
</evidence>
<protein>
    <recommendedName>
        <fullName evidence="3">Sulfotransferase</fullName>
        <ecNumber evidence="3">2.8.2.-</ecNumber>
    </recommendedName>
</protein>
<proteinExistence type="inferred from homology"/>
<dbReference type="Proteomes" id="UP001165080">
    <property type="component" value="Unassembled WGS sequence"/>
</dbReference>
<comment type="caution">
    <text evidence="6">The sequence shown here is derived from an EMBL/GenBank/DDBJ whole genome shotgun (WGS) entry which is preliminary data.</text>
</comment>
<comment type="similarity">
    <text evidence="3">Belongs to the sulfotransferase 1 family.</text>
</comment>
<evidence type="ECO:0000313" key="6">
    <source>
        <dbReference type="EMBL" id="GLC58704.1"/>
    </source>
</evidence>
<feature type="region of interest" description="Disordered" evidence="4">
    <location>
        <begin position="186"/>
        <end position="227"/>
    </location>
</feature>
<keyword evidence="2" id="KW-0325">Glycoprotein</keyword>
<name>A0A9W6BV00_9CHLO</name>
<dbReference type="AlphaFoldDB" id="A0A9W6BV00"/>
<accession>A0A9W6BV00</accession>
<dbReference type="PANTHER" id="PTHR10605:SF56">
    <property type="entry name" value="BIFUNCTIONAL HEPARAN SULFATE N-DEACETYLASE_N-SULFOTRANSFERASE"/>
    <property type="match status" value="1"/>
</dbReference>
<evidence type="ECO:0000256" key="3">
    <source>
        <dbReference type="RuleBase" id="RU361155"/>
    </source>
</evidence>
<keyword evidence="1 3" id="KW-0808">Transferase</keyword>
<sequence length="270" mass="30100">MNPNIKLVVMLRDPVQRALSRFMEQKFLTFGPCHKEVQNETFEGYVAKELDRLKRCRETAAGYGSQQGQAQQPPPAGWGAGYDLGAWMTAQCAAQSNILGWSMYDVFLENYLAHFRQEQVLVLYTDDLAAEPLTAIRRVEAFLGVAAGNYSFEELGLVYNSRGCYSWQCAKKKVEVRGLSVAGGGGSGPSIPLGDGGNGDGGGLHHHHHQQQQQQQQQDQQPQPRDGPFLQAVSQLVELYRPHMQRLFAWADQGRIAPPPPVWRGRYDIS</sequence>
<dbReference type="InterPro" id="IPR027417">
    <property type="entry name" value="P-loop_NTPase"/>
</dbReference>
<dbReference type="GO" id="GO:0008146">
    <property type="term" value="F:sulfotransferase activity"/>
    <property type="evidence" value="ECO:0007669"/>
    <property type="project" value="InterPro"/>
</dbReference>
<feature type="compositionally biased region" description="Low complexity" evidence="4">
    <location>
        <begin position="211"/>
        <end position="227"/>
    </location>
</feature>
<evidence type="ECO:0000313" key="7">
    <source>
        <dbReference type="Proteomes" id="UP001165080"/>
    </source>
</evidence>
<dbReference type="EMBL" id="BRXU01000024">
    <property type="protein sequence ID" value="GLC58704.1"/>
    <property type="molecule type" value="Genomic_DNA"/>
</dbReference>
<dbReference type="Gene3D" id="3.40.50.300">
    <property type="entry name" value="P-loop containing nucleotide triphosphate hydrolases"/>
    <property type="match status" value="1"/>
</dbReference>
<dbReference type="InterPro" id="IPR000863">
    <property type="entry name" value="Sulfotransferase_dom"/>
</dbReference>
<dbReference type="InterPro" id="IPR037359">
    <property type="entry name" value="NST/OST"/>
</dbReference>
<evidence type="ECO:0000259" key="5">
    <source>
        <dbReference type="Pfam" id="PF00685"/>
    </source>
</evidence>
<dbReference type="SUPFAM" id="SSF52540">
    <property type="entry name" value="P-loop containing nucleoside triphosphate hydrolases"/>
    <property type="match status" value="1"/>
</dbReference>
<keyword evidence="7" id="KW-1185">Reference proteome</keyword>
<reference evidence="6 7" key="1">
    <citation type="journal article" date="2023" name="Commun. Biol.">
        <title>Reorganization of the ancestral sex-determining regions during the evolution of trioecy in Pleodorina starrii.</title>
        <authorList>
            <person name="Takahashi K."/>
            <person name="Suzuki S."/>
            <person name="Kawai-Toyooka H."/>
            <person name="Yamamoto K."/>
            <person name="Hamaji T."/>
            <person name="Ootsuki R."/>
            <person name="Yamaguchi H."/>
            <person name="Kawachi M."/>
            <person name="Higashiyama T."/>
            <person name="Nozaki H."/>
        </authorList>
    </citation>
    <scope>NUCLEOTIDE SEQUENCE [LARGE SCALE GENOMIC DNA]</scope>
    <source>
        <strain evidence="6 7">NIES-4479</strain>
    </source>
</reference>
<dbReference type="EC" id="2.8.2.-" evidence="3"/>
<feature type="domain" description="Sulfotransferase" evidence="5">
    <location>
        <begin position="1"/>
        <end position="148"/>
    </location>
</feature>
<evidence type="ECO:0000256" key="4">
    <source>
        <dbReference type="SAM" id="MobiDB-lite"/>
    </source>
</evidence>
<gene>
    <name evidence="6" type="primary">PLEST006962</name>
    <name evidence="6" type="ORF">PLESTB_001391700</name>
</gene>
<organism evidence="6 7">
    <name type="scientific">Pleodorina starrii</name>
    <dbReference type="NCBI Taxonomy" id="330485"/>
    <lineage>
        <taxon>Eukaryota</taxon>
        <taxon>Viridiplantae</taxon>
        <taxon>Chlorophyta</taxon>
        <taxon>core chlorophytes</taxon>
        <taxon>Chlorophyceae</taxon>
        <taxon>CS clade</taxon>
        <taxon>Chlamydomonadales</taxon>
        <taxon>Volvocaceae</taxon>
        <taxon>Pleodorina</taxon>
    </lineage>
</organism>
<evidence type="ECO:0000256" key="2">
    <source>
        <dbReference type="ARBA" id="ARBA00023180"/>
    </source>
</evidence>
<feature type="compositionally biased region" description="Gly residues" evidence="4">
    <location>
        <begin position="186"/>
        <end position="202"/>
    </location>
</feature>
<dbReference type="PANTHER" id="PTHR10605">
    <property type="entry name" value="HEPARAN SULFATE SULFOTRANSFERASE"/>
    <property type="match status" value="1"/>
</dbReference>
<dbReference type="Pfam" id="PF00685">
    <property type="entry name" value="Sulfotransfer_1"/>
    <property type="match status" value="1"/>
</dbReference>